<dbReference type="GO" id="GO:0016746">
    <property type="term" value="F:acyltransferase activity"/>
    <property type="evidence" value="ECO:0007669"/>
    <property type="project" value="UniProtKB-KW"/>
</dbReference>
<accession>A0AAD0WDZ8</accession>
<keyword evidence="4" id="KW-0808">Transferase</keyword>
<name>A0AAD0WDZ8_9GAMM</name>
<dbReference type="EMBL" id="CP032091">
    <property type="protein sequence ID" value="AXV66940.1"/>
    <property type="molecule type" value="Genomic_DNA"/>
</dbReference>
<organism evidence="8 9">
    <name type="scientific">Pseudoalteromonas lipolytica</name>
    <dbReference type="NCBI Taxonomy" id="570156"/>
    <lineage>
        <taxon>Bacteria</taxon>
        <taxon>Pseudomonadati</taxon>
        <taxon>Pseudomonadota</taxon>
        <taxon>Gammaproteobacteria</taxon>
        <taxon>Alteromonadales</taxon>
        <taxon>Pseudoalteromonadaceae</taxon>
        <taxon>Pseudoalteromonas</taxon>
    </lineage>
</organism>
<gene>
    <name evidence="8" type="ORF">D0907_16555</name>
</gene>
<dbReference type="PANTHER" id="PTHR30606:SF9">
    <property type="entry name" value="LIPID A BIOSYNTHESIS LAUROYLTRANSFERASE"/>
    <property type="match status" value="1"/>
</dbReference>
<evidence type="ECO:0000256" key="3">
    <source>
        <dbReference type="ARBA" id="ARBA00022519"/>
    </source>
</evidence>
<geneLocation type="plasmid" evidence="8 9">
    <name>unnamed1</name>
</geneLocation>
<dbReference type="AlphaFoldDB" id="A0AAD0WDZ8"/>
<keyword evidence="5 7" id="KW-0472">Membrane</keyword>
<proteinExistence type="predicted"/>
<dbReference type="Proteomes" id="UP000264605">
    <property type="component" value="Plasmid unnamed1"/>
</dbReference>
<dbReference type="GO" id="GO:0005886">
    <property type="term" value="C:plasma membrane"/>
    <property type="evidence" value="ECO:0007669"/>
    <property type="project" value="UniProtKB-SubCell"/>
</dbReference>
<keyword evidence="8" id="KW-0614">Plasmid</keyword>
<evidence type="ECO:0000256" key="1">
    <source>
        <dbReference type="ARBA" id="ARBA00004533"/>
    </source>
</evidence>
<dbReference type="PIRSF" id="PIRSF028561">
    <property type="entry name" value="Ac_Trasf"/>
    <property type="match status" value="1"/>
</dbReference>
<keyword evidence="3" id="KW-0997">Cell inner membrane</keyword>
<keyword evidence="7" id="KW-1133">Transmembrane helix</keyword>
<keyword evidence="7" id="KW-0812">Transmembrane</keyword>
<dbReference type="PANTHER" id="PTHR30606">
    <property type="entry name" value="LIPID A BIOSYNTHESIS LAUROYL ACYLTRANSFERASE"/>
    <property type="match status" value="1"/>
</dbReference>
<keyword evidence="6 8" id="KW-0012">Acyltransferase</keyword>
<evidence type="ECO:0000256" key="7">
    <source>
        <dbReference type="SAM" id="Phobius"/>
    </source>
</evidence>
<protein>
    <submittedName>
        <fullName evidence="8">Acyltransferase</fullName>
    </submittedName>
</protein>
<dbReference type="CDD" id="cd07984">
    <property type="entry name" value="LPLAT_LABLAT-like"/>
    <property type="match status" value="1"/>
</dbReference>
<comment type="subcellular location">
    <subcellularLocation>
        <location evidence="1">Cell inner membrane</location>
    </subcellularLocation>
</comment>
<dbReference type="GO" id="GO:0009247">
    <property type="term" value="P:glycolipid biosynthetic process"/>
    <property type="evidence" value="ECO:0007669"/>
    <property type="project" value="UniProtKB-ARBA"/>
</dbReference>
<dbReference type="InterPro" id="IPR014548">
    <property type="entry name" value="Ac_Trasf"/>
</dbReference>
<evidence type="ECO:0000256" key="5">
    <source>
        <dbReference type="ARBA" id="ARBA00023136"/>
    </source>
</evidence>
<sequence>MAAKHWSKMQERGNRLGMQILLFSYRILGRKGLWIILFPVVFYLFLTGKTARRASYAFLTQVRKVNGNDKVVTWRDSFRHFRCFADSAFDKIDAWLARIPQSNISYTNEALFIELDEHAQGAIFIGSHLGNLEVCRALSQHRSSKVINVLVFTHHAVEFNKLLKSINPDVAINLIQVTDLGPDMAIMLKDKVEQGEIVVIVGDRTSTTTAGRVIEADFLEKPAPFSQGPFILAALLDCPVFHLFCLKDKTADGKIFYRVIFEKYADKLVLPRKTRQQTLHKIVSDYAQRLSYYAAAYPYQWFNFYDFWQNDEHVSRDQNKES</sequence>
<keyword evidence="2" id="KW-1003">Cell membrane</keyword>
<evidence type="ECO:0000256" key="4">
    <source>
        <dbReference type="ARBA" id="ARBA00022679"/>
    </source>
</evidence>
<evidence type="ECO:0000256" key="6">
    <source>
        <dbReference type="ARBA" id="ARBA00023315"/>
    </source>
</evidence>
<reference evidence="8 9" key="1">
    <citation type="submission" date="2018-08" db="EMBL/GenBank/DDBJ databases">
        <title>Draft genome sequence of Pseudoalteromonas donghaensis HJ51.</title>
        <authorList>
            <person name="Oh J."/>
            <person name="Roh D."/>
        </authorList>
    </citation>
    <scope>NUCLEOTIDE SEQUENCE [LARGE SCALE GENOMIC DNA]</scope>
    <source>
        <strain evidence="8 9">HJ51</strain>
        <plasmid evidence="8 9">unnamed1</plasmid>
    </source>
</reference>
<dbReference type="GeneID" id="99507093"/>
<evidence type="ECO:0000313" key="9">
    <source>
        <dbReference type="Proteomes" id="UP000264605"/>
    </source>
</evidence>
<evidence type="ECO:0000256" key="2">
    <source>
        <dbReference type="ARBA" id="ARBA00022475"/>
    </source>
</evidence>
<dbReference type="RefSeq" id="WP_118844842.1">
    <property type="nucleotide sequence ID" value="NZ_CP032091.1"/>
</dbReference>
<dbReference type="KEGG" id="pdj:D0907_16555"/>
<feature type="transmembrane region" description="Helical" evidence="7">
    <location>
        <begin position="20"/>
        <end position="46"/>
    </location>
</feature>
<dbReference type="InterPro" id="IPR004960">
    <property type="entry name" value="LipA_acyltrans"/>
</dbReference>
<evidence type="ECO:0000313" key="8">
    <source>
        <dbReference type="EMBL" id="AXV66940.1"/>
    </source>
</evidence>